<dbReference type="Pfam" id="PF00893">
    <property type="entry name" value="Multi_Drug_Res"/>
    <property type="match status" value="1"/>
</dbReference>
<dbReference type="GO" id="GO:0022857">
    <property type="term" value="F:transmembrane transporter activity"/>
    <property type="evidence" value="ECO:0007669"/>
    <property type="project" value="InterPro"/>
</dbReference>
<gene>
    <name evidence="11" type="ORF">GMBLW1_51100</name>
</gene>
<feature type="transmembrane region" description="Helical" evidence="10">
    <location>
        <begin position="32"/>
        <end position="50"/>
    </location>
</feature>
<feature type="transmembrane region" description="Helical" evidence="10">
    <location>
        <begin position="84"/>
        <end position="103"/>
    </location>
</feature>
<keyword evidence="3" id="KW-1003">Cell membrane</keyword>
<dbReference type="PANTHER" id="PTHR30561">
    <property type="entry name" value="SMR FAMILY PROTON-DEPENDENT DRUG EFFLUX TRANSPORTER SUGE"/>
    <property type="match status" value="1"/>
</dbReference>
<keyword evidence="2" id="KW-0813">Transport</keyword>
<keyword evidence="4 8" id="KW-0812">Transmembrane</keyword>
<evidence type="ECO:0000313" key="11">
    <source>
        <dbReference type="EMBL" id="VIP04083.1"/>
    </source>
</evidence>
<dbReference type="InterPro" id="IPR045324">
    <property type="entry name" value="Small_multidrug_res"/>
</dbReference>
<dbReference type="Gene3D" id="1.10.3730.20">
    <property type="match status" value="1"/>
</dbReference>
<dbReference type="GO" id="GO:0005886">
    <property type="term" value="C:plasma membrane"/>
    <property type="evidence" value="ECO:0007669"/>
    <property type="project" value="UniProtKB-SubCell"/>
</dbReference>
<evidence type="ECO:0000256" key="6">
    <source>
        <dbReference type="ARBA" id="ARBA00023136"/>
    </source>
</evidence>
<evidence type="ECO:0000256" key="9">
    <source>
        <dbReference type="SAM" id="MobiDB-lite"/>
    </source>
</evidence>
<dbReference type="InParanoid" id="A0A6C2YSG8"/>
<comment type="similarity">
    <text evidence="7 8">Belongs to the drug/metabolite transporter (DMT) superfamily. Small multidrug resistance (SMR) (TC 2.A.7.1) family.</text>
</comment>
<sequence>MSLILLLIAIVCEVFATTNLKLSQGFTRVGPSILMGVGYAASFACMGLAMRTLEIGFAYAVWSGVGTALIATVGILYFREPATTLKILSIVLIILGVIGLKVATATSTDADTPPPTATEAALSEPMPGNGREMES</sequence>
<keyword evidence="6 10" id="KW-0472">Membrane</keyword>
<evidence type="ECO:0000313" key="12">
    <source>
        <dbReference type="Proteomes" id="UP000464378"/>
    </source>
</evidence>
<dbReference type="InterPro" id="IPR037185">
    <property type="entry name" value="EmrE-like"/>
</dbReference>
<dbReference type="SUPFAM" id="SSF103481">
    <property type="entry name" value="Multidrug resistance efflux transporter EmrE"/>
    <property type="match status" value="1"/>
</dbReference>
<name>A0A6C2YSG8_9BACT</name>
<dbReference type="EMBL" id="LR593887">
    <property type="protein sequence ID" value="VTS05533.1"/>
    <property type="molecule type" value="Genomic_DNA"/>
</dbReference>
<evidence type="ECO:0000256" key="2">
    <source>
        <dbReference type="ARBA" id="ARBA00022448"/>
    </source>
</evidence>
<proteinExistence type="inferred from homology"/>
<reference evidence="11" key="1">
    <citation type="submission" date="2019-04" db="EMBL/GenBank/DDBJ databases">
        <authorList>
            <consortium name="Science for Life Laboratories"/>
        </authorList>
    </citation>
    <scope>NUCLEOTIDE SEQUENCE</scope>
    <source>
        <strain evidence="11">MBLW1</strain>
    </source>
</reference>
<evidence type="ECO:0000256" key="7">
    <source>
        <dbReference type="ARBA" id="ARBA00038032"/>
    </source>
</evidence>
<evidence type="ECO:0000256" key="8">
    <source>
        <dbReference type="RuleBase" id="RU003942"/>
    </source>
</evidence>
<keyword evidence="12" id="KW-1185">Reference proteome</keyword>
<organism evidence="11">
    <name type="scientific">Tuwongella immobilis</name>
    <dbReference type="NCBI Taxonomy" id="692036"/>
    <lineage>
        <taxon>Bacteria</taxon>
        <taxon>Pseudomonadati</taxon>
        <taxon>Planctomycetota</taxon>
        <taxon>Planctomycetia</taxon>
        <taxon>Gemmatales</taxon>
        <taxon>Gemmataceae</taxon>
        <taxon>Tuwongella</taxon>
    </lineage>
</organism>
<evidence type="ECO:0000256" key="10">
    <source>
        <dbReference type="SAM" id="Phobius"/>
    </source>
</evidence>
<evidence type="ECO:0000256" key="3">
    <source>
        <dbReference type="ARBA" id="ARBA00022475"/>
    </source>
</evidence>
<evidence type="ECO:0000256" key="4">
    <source>
        <dbReference type="ARBA" id="ARBA00022692"/>
    </source>
</evidence>
<dbReference type="GO" id="GO:1990961">
    <property type="term" value="P:xenobiotic detoxification by transmembrane export across the plasma membrane"/>
    <property type="evidence" value="ECO:0007669"/>
    <property type="project" value="UniProtKB-ARBA"/>
</dbReference>
<evidence type="ECO:0000256" key="1">
    <source>
        <dbReference type="ARBA" id="ARBA00004651"/>
    </source>
</evidence>
<comment type="subcellular location">
    <subcellularLocation>
        <location evidence="1 8">Cell membrane</location>
        <topology evidence="1 8">Multi-pass membrane protein</topology>
    </subcellularLocation>
</comment>
<dbReference type="EMBL" id="LR586016">
    <property type="protein sequence ID" value="VIP04083.1"/>
    <property type="molecule type" value="Genomic_DNA"/>
</dbReference>
<feature type="transmembrane region" description="Helical" evidence="10">
    <location>
        <begin position="57"/>
        <end position="78"/>
    </location>
</feature>
<keyword evidence="5 10" id="KW-1133">Transmembrane helix</keyword>
<dbReference type="FunFam" id="1.10.3730.20:FF:000001">
    <property type="entry name" value="Quaternary ammonium compound resistance transporter SugE"/>
    <property type="match status" value="1"/>
</dbReference>
<dbReference type="KEGG" id="tim:GMBLW1_51100"/>
<dbReference type="RefSeq" id="WP_162659212.1">
    <property type="nucleotide sequence ID" value="NZ_LR593887.1"/>
</dbReference>
<dbReference type="Proteomes" id="UP000464378">
    <property type="component" value="Chromosome"/>
</dbReference>
<dbReference type="PANTHER" id="PTHR30561:SF1">
    <property type="entry name" value="MULTIDRUG TRANSPORTER EMRE"/>
    <property type="match status" value="1"/>
</dbReference>
<dbReference type="InterPro" id="IPR000390">
    <property type="entry name" value="Small_drug/metabolite_transptr"/>
</dbReference>
<accession>A0A6C2YSG8</accession>
<evidence type="ECO:0000256" key="5">
    <source>
        <dbReference type="ARBA" id="ARBA00022989"/>
    </source>
</evidence>
<feature type="compositionally biased region" description="Low complexity" evidence="9">
    <location>
        <begin position="107"/>
        <end position="125"/>
    </location>
</feature>
<protein>
    <submittedName>
        <fullName evidence="11">Uncharacterized protein</fullName>
    </submittedName>
</protein>
<dbReference type="AlphaFoldDB" id="A0A6C2YSG8"/>
<feature type="region of interest" description="Disordered" evidence="9">
    <location>
        <begin position="107"/>
        <end position="135"/>
    </location>
</feature>